<dbReference type="RefSeq" id="WP_095539766.1">
    <property type="nucleotide sequence ID" value="NZ_NSJB01000004.1"/>
</dbReference>
<evidence type="ECO:0000256" key="3">
    <source>
        <dbReference type="ARBA" id="ARBA00022475"/>
    </source>
</evidence>
<comment type="caution">
    <text evidence="14">The sequence shown here is derived from an EMBL/GenBank/DDBJ whole genome shotgun (WGS) entry which is preliminary data.</text>
</comment>
<dbReference type="GO" id="GO:0005524">
    <property type="term" value="F:ATP binding"/>
    <property type="evidence" value="ECO:0007669"/>
    <property type="project" value="UniProtKB-KW"/>
</dbReference>
<name>A0A2A2AEU6_9BURK</name>
<feature type="domain" description="ABC transmembrane type-1" evidence="13">
    <location>
        <begin position="47"/>
        <end position="330"/>
    </location>
</feature>
<dbReference type="Pfam" id="PF00664">
    <property type="entry name" value="ABC_membrane"/>
    <property type="match status" value="1"/>
</dbReference>
<dbReference type="SMART" id="SM00382">
    <property type="entry name" value="AAA"/>
    <property type="match status" value="1"/>
</dbReference>
<dbReference type="NCBIfam" id="TIGR02203">
    <property type="entry name" value="MsbA_lipidA"/>
    <property type="match status" value="1"/>
</dbReference>
<dbReference type="Pfam" id="PF00005">
    <property type="entry name" value="ABC_tran"/>
    <property type="match status" value="1"/>
</dbReference>
<dbReference type="Gene3D" id="1.20.1560.10">
    <property type="entry name" value="ABC transporter type 1, transmembrane domain"/>
    <property type="match status" value="1"/>
</dbReference>
<dbReference type="GO" id="GO:0034040">
    <property type="term" value="F:ATPase-coupled lipid transmembrane transporter activity"/>
    <property type="evidence" value="ECO:0007669"/>
    <property type="project" value="InterPro"/>
</dbReference>
<evidence type="ECO:0000256" key="11">
    <source>
        <dbReference type="SAM" id="Phobius"/>
    </source>
</evidence>
<dbReference type="InterPro" id="IPR011917">
    <property type="entry name" value="ABC_transpr_lipidA"/>
</dbReference>
<evidence type="ECO:0000256" key="10">
    <source>
        <dbReference type="ARBA" id="ARBA00023136"/>
    </source>
</evidence>
<accession>A0A2A2AEU6</accession>
<keyword evidence="7" id="KW-1278">Translocase</keyword>
<dbReference type="PROSITE" id="PS50893">
    <property type="entry name" value="ABC_TRANSPORTER_2"/>
    <property type="match status" value="1"/>
</dbReference>
<dbReference type="EMBL" id="NSJB01000004">
    <property type="protein sequence ID" value="PAT37070.1"/>
    <property type="molecule type" value="Genomic_DNA"/>
</dbReference>
<evidence type="ECO:0000256" key="2">
    <source>
        <dbReference type="ARBA" id="ARBA00022448"/>
    </source>
</evidence>
<evidence type="ECO:0000256" key="6">
    <source>
        <dbReference type="ARBA" id="ARBA00022840"/>
    </source>
</evidence>
<evidence type="ECO:0000259" key="12">
    <source>
        <dbReference type="PROSITE" id="PS50893"/>
    </source>
</evidence>
<keyword evidence="9" id="KW-0445">Lipid transport</keyword>
<evidence type="ECO:0000256" key="1">
    <source>
        <dbReference type="ARBA" id="ARBA00004651"/>
    </source>
</evidence>
<keyword evidence="15" id="KW-1185">Reference proteome</keyword>
<comment type="subcellular location">
    <subcellularLocation>
        <location evidence="1">Cell membrane</location>
        <topology evidence="1">Multi-pass membrane protein</topology>
    </subcellularLocation>
</comment>
<sequence>MRSSPSAAPPPAASDLPTAAADVALPPLWQRLKRLTPYFAKHRWAWALAVLASAIAAITEPLMAQEMGRILDKGFTESSLALWWIPLVMVGIFLMRGMAQFIGQYSLARITNNGMFRIRTLLFECIMRADMGLYRDHSASKLANTIVYETQLGAQQLVQALLGVSRDGFTLLALVGFLLYRNWQLTCIVFVMVPAIAWVMKQLSRRLYKVTKLSQQATDELAYVVEENALAHRMVRLHGAQQQQNQRFAGLSRRLEGLAVKSTIASAAMTPTTQILAAISLSIVICIALWQNRSGQVNWTVGDFTAFATAMLLLVAPMRRLTDVANPLTRGVAALERGLSLLDQAQQELSGQHRAERARGELVLQDVGVQFPAQAQPALDGVSLHIPAGQVVALVGPSGAGKTTLVNLLPRFIEPTAGRILLDGHALPDWHLEDLRRQFAVVSQDVVMLHVSLAENVALGSQPDPARVQACLEAANLGEFVASLPQGIDTIVGHNASQLSGGQRQRLAIARALYKDAPVLILDEATSALDTQSERLVQQALQRLMQGRTTLVIAHRLATIEHADRIVVMEQGRIVEQGSHSQLLAAGGLYARLHAQPGQQGDDAAGPVTGAA</sequence>
<feature type="transmembrane region" description="Helical" evidence="11">
    <location>
        <begin position="275"/>
        <end position="291"/>
    </location>
</feature>
<feature type="domain" description="ABC transporter" evidence="12">
    <location>
        <begin position="362"/>
        <end position="596"/>
    </location>
</feature>
<dbReference type="PANTHER" id="PTHR43394">
    <property type="entry name" value="ATP-DEPENDENT PERMEASE MDL1, MITOCHONDRIAL"/>
    <property type="match status" value="1"/>
</dbReference>
<dbReference type="PROSITE" id="PS00211">
    <property type="entry name" value="ABC_TRANSPORTER_1"/>
    <property type="match status" value="1"/>
</dbReference>
<dbReference type="GO" id="GO:0005886">
    <property type="term" value="C:plasma membrane"/>
    <property type="evidence" value="ECO:0007669"/>
    <property type="project" value="UniProtKB-SubCell"/>
</dbReference>
<evidence type="ECO:0000256" key="4">
    <source>
        <dbReference type="ARBA" id="ARBA00022692"/>
    </source>
</evidence>
<dbReference type="Gene3D" id="3.40.50.300">
    <property type="entry name" value="P-loop containing nucleotide triphosphate hydrolases"/>
    <property type="match status" value="1"/>
</dbReference>
<evidence type="ECO:0000256" key="9">
    <source>
        <dbReference type="ARBA" id="ARBA00023055"/>
    </source>
</evidence>
<dbReference type="AlphaFoldDB" id="A0A2A2AEU6"/>
<proteinExistence type="predicted"/>
<keyword evidence="8 11" id="KW-1133">Transmembrane helix</keyword>
<evidence type="ECO:0000313" key="14">
    <source>
        <dbReference type="EMBL" id="PAT37070.1"/>
    </source>
</evidence>
<dbReference type="InterPro" id="IPR027417">
    <property type="entry name" value="P-loop_NTPase"/>
</dbReference>
<feature type="transmembrane region" description="Helical" evidence="11">
    <location>
        <begin position="183"/>
        <end position="200"/>
    </location>
</feature>
<feature type="transmembrane region" description="Helical" evidence="11">
    <location>
        <begin position="83"/>
        <end position="107"/>
    </location>
</feature>
<keyword evidence="3" id="KW-1003">Cell membrane</keyword>
<protein>
    <submittedName>
        <fullName evidence="14">Lipid A export permease/ATP-binding protein MsbA</fullName>
    </submittedName>
</protein>
<evidence type="ECO:0000313" key="15">
    <source>
        <dbReference type="Proteomes" id="UP000218054"/>
    </source>
</evidence>
<dbReference type="InterPro" id="IPR011527">
    <property type="entry name" value="ABC1_TM_dom"/>
</dbReference>
<evidence type="ECO:0000259" key="13">
    <source>
        <dbReference type="PROSITE" id="PS50929"/>
    </source>
</evidence>
<evidence type="ECO:0000256" key="8">
    <source>
        <dbReference type="ARBA" id="ARBA00022989"/>
    </source>
</evidence>
<keyword evidence="10 11" id="KW-0472">Membrane</keyword>
<feature type="transmembrane region" description="Helical" evidence="11">
    <location>
        <begin position="44"/>
        <end position="63"/>
    </location>
</feature>
<reference evidence="14 15" key="1">
    <citation type="submission" date="2017-08" db="EMBL/GenBank/DDBJ databases">
        <title>WGS of Clinical strains of the CDC Group NO-1 linked to zoonotic infections in humans.</title>
        <authorList>
            <person name="Bernier A.-M."/>
            <person name="Bernard K."/>
        </authorList>
    </citation>
    <scope>NUCLEOTIDE SEQUENCE [LARGE SCALE GENOMIC DNA]</scope>
    <source>
        <strain evidence="14 15">NML00-0135</strain>
    </source>
</reference>
<dbReference type="InterPro" id="IPR003439">
    <property type="entry name" value="ABC_transporter-like_ATP-bd"/>
</dbReference>
<dbReference type="InterPro" id="IPR017871">
    <property type="entry name" value="ABC_transporter-like_CS"/>
</dbReference>
<dbReference type="CDD" id="cd18552">
    <property type="entry name" value="ABC_6TM_MsbA_like"/>
    <property type="match status" value="1"/>
</dbReference>
<dbReference type="InterPro" id="IPR003593">
    <property type="entry name" value="AAA+_ATPase"/>
</dbReference>
<dbReference type="PROSITE" id="PS50929">
    <property type="entry name" value="ABC_TM1F"/>
    <property type="match status" value="1"/>
</dbReference>
<keyword evidence="4 11" id="KW-0812">Transmembrane</keyword>
<dbReference type="GO" id="GO:0016887">
    <property type="term" value="F:ATP hydrolysis activity"/>
    <property type="evidence" value="ECO:0007669"/>
    <property type="project" value="InterPro"/>
</dbReference>
<dbReference type="SUPFAM" id="SSF52540">
    <property type="entry name" value="P-loop containing nucleoside triphosphate hydrolases"/>
    <property type="match status" value="1"/>
</dbReference>
<evidence type="ECO:0000256" key="7">
    <source>
        <dbReference type="ARBA" id="ARBA00022967"/>
    </source>
</evidence>
<dbReference type="Proteomes" id="UP000218054">
    <property type="component" value="Unassembled WGS sequence"/>
</dbReference>
<keyword evidence="2" id="KW-0813">Transport</keyword>
<keyword evidence="5" id="KW-0547">Nucleotide-binding</keyword>
<dbReference type="SUPFAM" id="SSF90123">
    <property type="entry name" value="ABC transporter transmembrane region"/>
    <property type="match status" value="1"/>
</dbReference>
<dbReference type="FunFam" id="3.40.50.300:FF:000221">
    <property type="entry name" value="Multidrug ABC transporter ATP-binding protein"/>
    <property type="match status" value="1"/>
</dbReference>
<gene>
    <name evidence="14" type="primary">msbA</name>
    <name evidence="14" type="ORF">CK625_07880</name>
</gene>
<dbReference type="InterPro" id="IPR036640">
    <property type="entry name" value="ABC1_TM_sf"/>
</dbReference>
<evidence type="ECO:0000256" key="5">
    <source>
        <dbReference type="ARBA" id="ARBA00022741"/>
    </source>
</evidence>
<keyword evidence="6 14" id="KW-0067">ATP-binding</keyword>
<dbReference type="GO" id="GO:0015421">
    <property type="term" value="F:ABC-type oligopeptide transporter activity"/>
    <property type="evidence" value="ECO:0007669"/>
    <property type="project" value="TreeGrafter"/>
</dbReference>
<feature type="transmembrane region" description="Helical" evidence="11">
    <location>
        <begin position="297"/>
        <end position="316"/>
    </location>
</feature>
<organism evidence="14 15">
    <name type="scientific">Vandammella animalimorsus</name>
    <dbReference type="NCBI Taxonomy" id="2029117"/>
    <lineage>
        <taxon>Bacteria</taxon>
        <taxon>Pseudomonadati</taxon>
        <taxon>Pseudomonadota</taxon>
        <taxon>Betaproteobacteria</taxon>
        <taxon>Burkholderiales</taxon>
        <taxon>Comamonadaceae</taxon>
        <taxon>Vandammella</taxon>
    </lineage>
</organism>
<dbReference type="InterPro" id="IPR039421">
    <property type="entry name" value="Type_1_exporter"/>
</dbReference>
<dbReference type="PANTHER" id="PTHR43394:SF1">
    <property type="entry name" value="ATP-BINDING CASSETTE SUB-FAMILY B MEMBER 10, MITOCHONDRIAL"/>
    <property type="match status" value="1"/>
</dbReference>